<organism evidence="2 3">
    <name type="scientific">Gimesia chilikensis</name>
    <dbReference type="NCBI Taxonomy" id="2605989"/>
    <lineage>
        <taxon>Bacteria</taxon>
        <taxon>Pseudomonadati</taxon>
        <taxon>Planctomycetota</taxon>
        <taxon>Planctomycetia</taxon>
        <taxon>Planctomycetales</taxon>
        <taxon>Planctomycetaceae</taxon>
        <taxon>Gimesia</taxon>
    </lineage>
</organism>
<name>A0A517PSS6_9PLAN</name>
<dbReference type="EMBL" id="CP036266">
    <property type="protein sequence ID" value="QDT22430.1"/>
    <property type="molecule type" value="Genomic_DNA"/>
</dbReference>
<dbReference type="AlphaFoldDB" id="A0A517PSS6"/>
<accession>A0A517PSS6</accession>
<evidence type="ECO:0000256" key="1">
    <source>
        <dbReference type="SAM" id="MobiDB-lite"/>
    </source>
</evidence>
<evidence type="ECO:0000313" key="3">
    <source>
        <dbReference type="Proteomes" id="UP000320421"/>
    </source>
</evidence>
<feature type="region of interest" description="Disordered" evidence="1">
    <location>
        <begin position="423"/>
        <end position="444"/>
    </location>
</feature>
<protein>
    <submittedName>
        <fullName evidence="2">Uncharacterized protein</fullName>
    </submittedName>
</protein>
<evidence type="ECO:0000313" key="2">
    <source>
        <dbReference type="EMBL" id="QDT22430.1"/>
    </source>
</evidence>
<gene>
    <name evidence="2" type="ORF">HG66A1_42380</name>
</gene>
<dbReference type="Proteomes" id="UP000320421">
    <property type="component" value="Chromosome"/>
</dbReference>
<reference evidence="2 3" key="1">
    <citation type="submission" date="2019-02" db="EMBL/GenBank/DDBJ databases">
        <title>Deep-cultivation of Planctomycetes and their phenomic and genomic characterization uncovers novel biology.</title>
        <authorList>
            <person name="Wiegand S."/>
            <person name="Jogler M."/>
            <person name="Boedeker C."/>
            <person name="Pinto D."/>
            <person name="Vollmers J."/>
            <person name="Rivas-Marin E."/>
            <person name="Kohn T."/>
            <person name="Peeters S.H."/>
            <person name="Heuer A."/>
            <person name="Rast P."/>
            <person name="Oberbeckmann S."/>
            <person name="Bunk B."/>
            <person name="Jeske O."/>
            <person name="Meyerdierks A."/>
            <person name="Storesund J.E."/>
            <person name="Kallscheuer N."/>
            <person name="Luecker S."/>
            <person name="Lage O.M."/>
            <person name="Pohl T."/>
            <person name="Merkel B.J."/>
            <person name="Hornburger P."/>
            <person name="Mueller R.-W."/>
            <person name="Bruemmer F."/>
            <person name="Labrenz M."/>
            <person name="Spormann A.M."/>
            <person name="Op den Camp H."/>
            <person name="Overmann J."/>
            <person name="Amann R."/>
            <person name="Jetten M.S.M."/>
            <person name="Mascher T."/>
            <person name="Medema M.H."/>
            <person name="Devos D.P."/>
            <person name="Kaster A.-K."/>
            <person name="Ovreas L."/>
            <person name="Rohde M."/>
            <person name="Galperin M.Y."/>
            <person name="Jogler C."/>
        </authorList>
    </citation>
    <scope>NUCLEOTIDE SEQUENCE [LARGE SCALE GENOMIC DNA]</scope>
    <source>
        <strain evidence="2 3">HG66A1</strain>
    </source>
</reference>
<keyword evidence="3" id="KW-1185">Reference proteome</keyword>
<sequence length="444" mass="51304">MVSGNCAESNFGTVRIELPESHSELTPGLERACQVATARHVYRWGPSDTLRGELPADFELRFNCLTDKDGLRRFYPTLGSEGLISMLFAGGLAISIKQNGLSGEQARNSRMKFLLFQKMRKLNNRQQRKFQGIKDLYIKRPGRSDKGQRNVLPDSLGMISDCDDFPWGMNKLRIEGEKLARAYGYNRPSMHQTIEYGLFAAARSRPLMIEEPEQVEGLLRIALYNEQNTCDCDFQTREWIEGEVVAATDAHLNDSQDDFNEWFWGSKNSFLKQIARKRCPYGNVTNPMVRKVLLDLGWQAYTYVADCIHAQMCNFQNALLNPLNKQERQIYEMLYQKQSYLANLPLLLLYERIPFLKAPMLAVLNGQNDFEFAGTVHQLLYYYSQMSDSRRGADRLIQDFHVSCRSQNRPIKILEFDESCPVEDNGKRRKYKPLYDEDNQGWDD</sequence>
<proteinExistence type="predicted"/>